<protein>
    <submittedName>
        <fullName evidence="2">Uncharacterized protein</fullName>
    </submittedName>
</protein>
<comment type="caution">
    <text evidence="2">The sequence shown here is derived from an EMBL/GenBank/DDBJ whole genome shotgun (WGS) entry which is preliminary data.</text>
</comment>
<gene>
    <name evidence="2" type="ORF">TGDOM2_249690</name>
</gene>
<dbReference type="AlphaFoldDB" id="A0A086KP47"/>
<evidence type="ECO:0000313" key="3">
    <source>
        <dbReference type="Proteomes" id="UP000028837"/>
    </source>
</evidence>
<name>A0A086KP47_TOXGO</name>
<sequence>MKFSSPASLRWTRSFSCASRVSTARGLPGSSSSVFSSRGLASPVRSRLPPEPQASLPARATQPPAPSVVSRSLSRSLSLQHRRASPSSPSPRSSALVSCFFSSVSSVRVTSAAACGGSDVASSSPHGSSVTTSSAIEQAPLRDPLVNPSFTAQKIPKDYVKKTLIPHLENQIAVVAKALNELELANLAAAYSKLPPALRHPELCRELAEKVKFRMNGFGAQEIVLALHPLFSLVGDSDKELWRLFAERIEKEFILRELSVLNLVSVLRVFEKLEGAFGDEFAAFVATLQDLLKAGISQFDAIELHDTLVALSMNHRETKRDLQLVRFALAEMDKKVHALSLLNQLSLLQALVRLKIEHRELTDLVASQLQDGRKIRNMPPKFVAQTVWVFAKLGRLADVACTVGPLMEHHIKRFSVVDFARLAQALPAGSSVPLRVCRSLQERLASMSVKEFCFFLCACVRLNILPDQHGRIPYFSNAADEDAQDLLAGNSSALIATIDAAGLLESLLSFMNAKESEFRCEDIRRVVLVLQGYAADYGYLLQQLPEGWKDIEENLDTMAERQETSEKA</sequence>
<dbReference type="VEuPathDB" id="ToxoDB:TGDOM2_249690"/>
<dbReference type="OrthoDB" id="691673at2759"/>
<feature type="region of interest" description="Disordered" evidence="1">
    <location>
        <begin position="116"/>
        <end position="136"/>
    </location>
</feature>
<dbReference type="EMBL" id="AHZU02000297">
    <property type="protein sequence ID" value="KFG46165.1"/>
    <property type="molecule type" value="Genomic_DNA"/>
</dbReference>
<proteinExistence type="predicted"/>
<accession>A0A086KP47</accession>
<feature type="compositionally biased region" description="Low complexity" evidence="1">
    <location>
        <begin position="116"/>
        <end position="135"/>
    </location>
</feature>
<feature type="compositionally biased region" description="Low complexity" evidence="1">
    <location>
        <begin position="67"/>
        <end position="94"/>
    </location>
</feature>
<feature type="region of interest" description="Disordered" evidence="1">
    <location>
        <begin position="23"/>
        <end position="94"/>
    </location>
</feature>
<reference evidence="2 3" key="1">
    <citation type="submission" date="2014-02" db="EMBL/GenBank/DDBJ databases">
        <authorList>
            <person name="Sibley D."/>
            <person name="Venepally P."/>
            <person name="Karamycheva S."/>
            <person name="Hadjithomas M."/>
            <person name="Khan A."/>
            <person name="Brunk B."/>
            <person name="Roos D."/>
            <person name="Caler E."/>
            <person name="Lorenzi H."/>
        </authorList>
    </citation>
    <scope>NUCLEOTIDE SEQUENCE [LARGE SCALE GENOMIC DNA]</scope>
    <source>
        <strain evidence="2 3">GAB2-2007-GAL-DOM2</strain>
    </source>
</reference>
<evidence type="ECO:0000256" key="1">
    <source>
        <dbReference type="SAM" id="MobiDB-lite"/>
    </source>
</evidence>
<evidence type="ECO:0000313" key="2">
    <source>
        <dbReference type="EMBL" id="KFG46165.1"/>
    </source>
</evidence>
<dbReference type="Proteomes" id="UP000028837">
    <property type="component" value="Unassembled WGS sequence"/>
</dbReference>
<organism evidence="2 3">
    <name type="scientific">Toxoplasma gondii GAB2-2007-GAL-DOM2</name>
    <dbReference type="NCBI Taxonomy" id="1130820"/>
    <lineage>
        <taxon>Eukaryota</taxon>
        <taxon>Sar</taxon>
        <taxon>Alveolata</taxon>
        <taxon>Apicomplexa</taxon>
        <taxon>Conoidasida</taxon>
        <taxon>Coccidia</taxon>
        <taxon>Eucoccidiorida</taxon>
        <taxon>Eimeriorina</taxon>
        <taxon>Sarcocystidae</taxon>
        <taxon>Toxoplasma</taxon>
    </lineage>
</organism>